<proteinExistence type="predicted"/>
<dbReference type="PANTHER" id="PTHR11895:SF151">
    <property type="entry name" value="GLUTAMYL-TRNA(GLN) AMIDOTRANSFERASE SUBUNIT A"/>
    <property type="match status" value="1"/>
</dbReference>
<comment type="caution">
    <text evidence="2">The sequence shown here is derived from an EMBL/GenBank/DDBJ whole genome shotgun (WGS) entry which is preliminary data.</text>
</comment>
<keyword evidence="3" id="KW-1185">Reference proteome</keyword>
<organism evidence="2 3">
    <name type="scientific">Actinomycetospora succinea</name>
    <dbReference type="NCBI Taxonomy" id="663603"/>
    <lineage>
        <taxon>Bacteria</taxon>
        <taxon>Bacillati</taxon>
        <taxon>Actinomycetota</taxon>
        <taxon>Actinomycetes</taxon>
        <taxon>Pseudonocardiales</taxon>
        <taxon>Pseudonocardiaceae</taxon>
        <taxon>Actinomycetospora</taxon>
    </lineage>
</organism>
<dbReference type="InterPro" id="IPR023631">
    <property type="entry name" value="Amidase_dom"/>
</dbReference>
<protein>
    <submittedName>
        <fullName evidence="2">Asp-tRNA(Asn)/Glu-tRNA(Gln) amidotransferase A subunit family amidase</fullName>
    </submittedName>
</protein>
<accession>A0A4R6VMS3</accession>
<dbReference type="SUPFAM" id="SSF75304">
    <property type="entry name" value="Amidase signature (AS) enzymes"/>
    <property type="match status" value="1"/>
</dbReference>
<sequence length="395" mass="39911">MDSPELVDPWRLADTRGAEAARRRIAAIDDRVRAWVTLLDADEPGTGPLAGVPVGVKDIIDVAGVPTRCGSPVRADTPPAAADAAIVRLLREAGAVVVGKTVTTEFACFDPGPTRNPHDLARTPGGSSSGSAAAVAAGMVPLALGSQTAGSVVRPSSFCGVAGLAVARGALPTDGVNPLAPSLDTLGLFAATVEDLALARAALTGREPAGATVPRLLAWDGTEIADVSPAMRAAHADAVERARAAGADVGAWDVDLRAAAADHHTVMAAEASEVVPSDPRLGERLTAMLDEGRAVSPDVLAGARSRAAATRTAALARLETADAVLVPGALGVAPLATDGTGDPVMSRPWHLLGLPALAVPGARDEAGLPLGLALIGHPDREDALLSAGRWLEARV</sequence>
<gene>
    <name evidence="2" type="ORF">EV188_102908</name>
</gene>
<evidence type="ECO:0000313" key="2">
    <source>
        <dbReference type="EMBL" id="TDQ63251.1"/>
    </source>
</evidence>
<reference evidence="2 3" key="1">
    <citation type="submission" date="2019-03" db="EMBL/GenBank/DDBJ databases">
        <title>Genomic Encyclopedia of Type Strains, Phase IV (KMG-IV): sequencing the most valuable type-strain genomes for metagenomic binning, comparative biology and taxonomic classification.</title>
        <authorList>
            <person name="Goeker M."/>
        </authorList>
    </citation>
    <scope>NUCLEOTIDE SEQUENCE [LARGE SCALE GENOMIC DNA]</scope>
    <source>
        <strain evidence="2 3">DSM 45775</strain>
    </source>
</reference>
<dbReference type="InterPro" id="IPR036928">
    <property type="entry name" value="AS_sf"/>
</dbReference>
<evidence type="ECO:0000259" key="1">
    <source>
        <dbReference type="Pfam" id="PF01425"/>
    </source>
</evidence>
<dbReference type="PANTHER" id="PTHR11895">
    <property type="entry name" value="TRANSAMIDASE"/>
    <property type="match status" value="1"/>
</dbReference>
<dbReference type="RefSeq" id="WP_243741595.1">
    <property type="nucleotide sequence ID" value="NZ_BAABHR010000038.1"/>
</dbReference>
<dbReference type="InterPro" id="IPR000120">
    <property type="entry name" value="Amidase"/>
</dbReference>
<dbReference type="Gene3D" id="3.90.1300.10">
    <property type="entry name" value="Amidase signature (AS) domain"/>
    <property type="match status" value="1"/>
</dbReference>
<dbReference type="AlphaFoldDB" id="A0A4R6VMS3"/>
<dbReference type="EMBL" id="SNYO01000002">
    <property type="protein sequence ID" value="TDQ63251.1"/>
    <property type="molecule type" value="Genomic_DNA"/>
</dbReference>
<name>A0A4R6VMS3_9PSEU</name>
<dbReference type="Proteomes" id="UP000295705">
    <property type="component" value="Unassembled WGS sequence"/>
</dbReference>
<evidence type="ECO:0000313" key="3">
    <source>
        <dbReference type="Proteomes" id="UP000295705"/>
    </source>
</evidence>
<dbReference type="Pfam" id="PF01425">
    <property type="entry name" value="Amidase"/>
    <property type="match status" value="1"/>
</dbReference>
<dbReference type="GO" id="GO:0016740">
    <property type="term" value="F:transferase activity"/>
    <property type="evidence" value="ECO:0007669"/>
    <property type="project" value="UniProtKB-KW"/>
</dbReference>
<keyword evidence="2" id="KW-0808">Transferase</keyword>
<feature type="domain" description="Amidase" evidence="1">
    <location>
        <begin position="39"/>
        <end position="385"/>
    </location>
</feature>